<feature type="transmembrane region" description="Helical" evidence="1">
    <location>
        <begin position="77"/>
        <end position="98"/>
    </location>
</feature>
<keyword evidence="1" id="KW-0812">Transmembrane</keyword>
<feature type="transmembrane region" description="Helical" evidence="1">
    <location>
        <begin position="299"/>
        <end position="320"/>
    </location>
</feature>
<dbReference type="EMBL" id="WUUU01000064">
    <property type="protein sequence ID" value="MXR20803.1"/>
    <property type="molecule type" value="Genomic_DNA"/>
</dbReference>
<accession>A0A6B0SMR0</accession>
<feature type="transmembrane region" description="Helical" evidence="1">
    <location>
        <begin position="262"/>
        <end position="279"/>
    </location>
</feature>
<gene>
    <name evidence="2" type="ORF">GRX66_09390</name>
</gene>
<dbReference type="RefSeq" id="WP_159526326.1">
    <property type="nucleotide sequence ID" value="NZ_WUUU01000064.1"/>
</dbReference>
<reference evidence="2 3" key="1">
    <citation type="submission" date="2019-12" db="EMBL/GenBank/DDBJ databases">
        <title>Isolation and characterization of three novel carbon monoxide-oxidizing members of Halobacteria from salione crusts and soils.</title>
        <authorList>
            <person name="Myers M.R."/>
            <person name="King G.M."/>
        </authorList>
    </citation>
    <scope>NUCLEOTIDE SEQUENCE [LARGE SCALE GENOMIC DNA]</scope>
    <source>
        <strain evidence="2 3">PCN9</strain>
    </source>
</reference>
<sequence>MSLADHVPRIRDWVPVPVRGTGFSPVRWVLLEANRRAIVGALSTFTIVAFIVFGRAWTFEVQALLTETNSVQTILNTLLGGIILLVSVVVSINSIVLTHDITAISTQRERIEGTSEFRREIGHVAEGEFAPTNPSAFLTVMLRVIRHRANDLEKASGGLDEEISANVEEFADDVATTIKQLEVQLDDVSGADFGVLWLGLEADFAKHVNDLQAFGVGHRHEMTDEQAEPFHALMEAFELFETGREYFKTLYYTREISELSQTLLAISLPAILVTSWTILAIDAGRVPSISVFGLPPLQVFLAASFTVSLAPYLTLTSYVLRTATVARRTASGGPFLLD</sequence>
<dbReference type="InterPro" id="IPR058278">
    <property type="entry name" value="DUF7972"/>
</dbReference>
<keyword evidence="1" id="KW-0472">Membrane</keyword>
<proteinExistence type="predicted"/>
<dbReference type="Proteomes" id="UP000471521">
    <property type="component" value="Unassembled WGS sequence"/>
</dbReference>
<feature type="transmembrane region" description="Helical" evidence="1">
    <location>
        <begin position="37"/>
        <end position="57"/>
    </location>
</feature>
<organism evidence="2 3">
    <name type="scientific">Halobacterium bonnevillei</name>
    <dbReference type="NCBI Taxonomy" id="2692200"/>
    <lineage>
        <taxon>Archaea</taxon>
        <taxon>Methanobacteriati</taxon>
        <taxon>Methanobacteriota</taxon>
        <taxon>Stenosarchaea group</taxon>
        <taxon>Halobacteria</taxon>
        <taxon>Halobacteriales</taxon>
        <taxon>Halobacteriaceae</taxon>
        <taxon>Halobacterium</taxon>
    </lineage>
</organism>
<comment type="caution">
    <text evidence="2">The sequence shown here is derived from an EMBL/GenBank/DDBJ whole genome shotgun (WGS) entry which is preliminary data.</text>
</comment>
<keyword evidence="1" id="KW-1133">Transmembrane helix</keyword>
<name>A0A6B0SMR0_9EURY</name>
<dbReference type="Pfam" id="PF25927">
    <property type="entry name" value="DUF7972"/>
    <property type="match status" value="1"/>
</dbReference>
<dbReference type="AlphaFoldDB" id="A0A6B0SMR0"/>
<evidence type="ECO:0000256" key="1">
    <source>
        <dbReference type="SAM" id="Phobius"/>
    </source>
</evidence>
<evidence type="ECO:0000313" key="2">
    <source>
        <dbReference type="EMBL" id="MXR20803.1"/>
    </source>
</evidence>
<protein>
    <submittedName>
        <fullName evidence="2">Uncharacterized protein</fullName>
    </submittedName>
</protein>
<dbReference type="OrthoDB" id="202254at2157"/>
<evidence type="ECO:0000313" key="3">
    <source>
        <dbReference type="Proteomes" id="UP000471521"/>
    </source>
</evidence>
<keyword evidence="3" id="KW-1185">Reference proteome</keyword>